<dbReference type="AlphaFoldDB" id="A0A9K3L3A6"/>
<reference evidence="2" key="1">
    <citation type="journal article" date="2021" name="Sci. Rep.">
        <title>Diploid genomic architecture of Nitzschia inconspicua, an elite biomass production diatom.</title>
        <authorList>
            <person name="Oliver A."/>
            <person name="Podell S."/>
            <person name="Pinowska A."/>
            <person name="Traller J.C."/>
            <person name="Smith S.R."/>
            <person name="McClure R."/>
            <person name="Beliaev A."/>
            <person name="Bohutskyi P."/>
            <person name="Hill E.A."/>
            <person name="Rabines A."/>
            <person name="Zheng H."/>
            <person name="Allen L.Z."/>
            <person name="Kuo A."/>
            <person name="Grigoriev I.V."/>
            <person name="Allen A.E."/>
            <person name="Hazlebeck D."/>
            <person name="Allen E.E."/>
        </authorList>
    </citation>
    <scope>NUCLEOTIDE SEQUENCE</scope>
    <source>
        <strain evidence="2">Hildebrandi</strain>
    </source>
</reference>
<keyword evidence="3" id="KW-1185">Reference proteome</keyword>
<gene>
    <name evidence="2" type="ORF">IV203_003317</name>
</gene>
<feature type="compositionally biased region" description="Basic and acidic residues" evidence="1">
    <location>
        <begin position="104"/>
        <end position="114"/>
    </location>
</feature>
<feature type="region of interest" description="Disordered" evidence="1">
    <location>
        <begin position="104"/>
        <end position="165"/>
    </location>
</feature>
<name>A0A9K3L3A6_9STRA</name>
<comment type="caution">
    <text evidence="2">The sequence shown here is derived from an EMBL/GenBank/DDBJ whole genome shotgun (WGS) entry which is preliminary data.</text>
</comment>
<reference evidence="2" key="2">
    <citation type="submission" date="2021-04" db="EMBL/GenBank/DDBJ databases">
        <authorList>
            <person name="Podell S."/>
        </authorList>
    </citation>
    <scope>NUCLEOTIDE SEQUENCE</scope>
    <source>
        <strain evidence="2">Hildebrandi</strain>
    </source>
</reference>
<proteinExistence type="predicted"/>
<sequence length="165" mass="18167">MQVWAWDIESRGRYSVPSDNLQLGTCLNNHPSNASLALERVKDIDRCNCPALHATKANNLAIPAIENRNGVDGGPSGLPIGATMREITPNINWDQENLALHYNPYRDNKRDGQTHSHISPGESLKAFPPTQAVDISTESDSDKSESNADSVEGRESLGRARHQRK</sequence>
<evidence type="ECO:0000313" key="2">
    <source>
        <dbReference type="EMBL" id="KAG7353961.1"/>
    </source>
</evidence>
<evidence type="ECO:0000256" key="1">
    <source>
        <dbReference type="SAM" id="MobiDB-lite"/>
    </source>
</evidence>
<feature type="compositionally biased region" description="Basic and acidic residues" evidence="1">
    <location>
        <begin position="140"/>
        <end position="158"/>
    </location>
</feature>
<dbReference type="EMBL" id="JAGRRH010000016">
    <property type="protein sequence ID" value="KAG7353961.1"/>
    <property type="molecule type" value="Genomic_DNA"/>
</dbReference>
<protein>
    <submittedName>
        <fullName evidence="2">Uncharacterized protein</fullName>
    </submittedName>
</protein>
<organism evidence="2 3">
    <name type="scientific">Nitzschia inconspicua</name>
    <dbReference type="NCBI Taxonomy" id="303405"/>
    <lineage>
        <taxon>Eukaryota</taxon>
        <taxon>Sar</taxon>
        <taxon>Stramenopiles</taxon>
        <taxon>Ochrophyta</taxon>
        <taxon>Bacillariophyta</taxon>
        <taxon>Bacillariophyceae</taxon>
        <taxon>Bacillariophycidae</taxon>
        <taxon>Bacillariales</taxon>
        <taxon>Bacillariaceae</taxon>
        <taxon>Nitzschia</taxon>
    </lineage>
</organism>
<evidence type="ECO:0000313" key="3">
    <source>
        <dbReference type="Proteomes" id="UP000693970"/>
    </source>
</evidence>
<accession>A0A9K3L3A6</accession>
<dbReference type="Proteomes" id="UP000693970">
    <property type="component" value="Unassembled WGS sequence"/>
</dbReference>